<dbReference type="Proteomes" id="UP000076335">
    <property type="component" value="Unassembled WGS sequence"/>
</dbReference>
<keyword evidence="3 5" id="KW-1133">Transmembrane helix</keyword>
<dbReference type="PANTHER" id="PTHR36985:SF1">
    <property type="entry name" value="TRANSLOCATION AND ASSEMBLY MODULE SUBUNIT TAMB"/>
    <property type="match status" value="1"/>
</dbReference>
<keyword evidence="4 5" id="KW-0472">Membrane</keyword>
<protein>
    <recommendedName>
        <fullName evidence="6">Translocation and assembly module TamB C-terminal domain-containing protein</fullName>
    </recommendedName>
</protein>
<comment type="caution">
    <text evidence="7">The sequence shown here is derived from an EMBL/GenBank/DDBJ whole genome shotgun (WGS) entry which is preliminary data.</text>
</comment>
<organism evidence="7 8">
    <name type="scientific">Thalassospira lucentensis</name>
    <dbReference type="NCBI Taxonomy" id="168935"/>
    <lineage>
        <taxon>Bacteria</taxon>
        <taxon>Pseudomonadati</taxon>
        <taxon>Pseudomonadota</taxon>
        <taxon>Alphaproteobacteria</taxon>
        <taxon>Rhodospirillales</taxon>
        <taxon>Thalassospiraceae</taxon>
        <taxon>Thalassospira</taxon>
    </lineage>
</organism>
<evidence type="ECO:0000256" key="4">
    <source>
        <dbReference type="ARBA" id="ARBA00023136"/>
    </source>
</evidence>
<evidence type="ECO:0000256" key="2">
    <source>
        <dbReference type="ARBA" id="ARBA00022692"/>
    </source>
</evidence>
<dbReference type="GO" id="GO:0097347">
    <property type="term" value="C:TAM protein secretion complex"/>
    <property type="evidence" value="ECO:0007669"/>
    <property type="project" value="TreeGrafter"/>
</dbReference>
<feature type="transmembrane region" description="Helical" evidence="5">
    <location>
        <begin position="21"/>
        <end position="44"/>
    </location>
</feature>
<name>A0A154L1C6_9PROT</name>
<dbReference type="PANTHER" id="PTHR36985">
    <property type="entry name" value="TRANSLOCATION AND ASSEMBLY MODULE SUBUNIT TAMB"/>
    <property type="match status" value="1"/>
</dbReference>
<feature type="domain" description="Translocation and assembly module TamB C-terminal" evidence="6">
    <location>
        <begin position="1129"/>
        <end position="1472"/>
    </location>
</feature>
<dbReference type="InterPro" id="IPR007452">
    <property type="entry name" value="TamB_C"/>
</dbReference>
<evidence type="ECO:0000313" key="7">
    <source>
        <dbReference type="EMBL" id="KZB61779.1"/>
    </source>
</evidence>
<dbReference type="EMBL" id="LPVY01000022">
    <property type="protein sequence ID" value="KZB61779.1"/>
    <property type="molecule type" value="Genomic_DNA"/>
</dbReference>
<evidence type="ECO:0000256" key="1">
    <source>
        <dbReference type="ARBA" id="ARBA00004167"/>
    </source>
</evidence>
<evidence type="ECO:0000313" key="8">
    <source>
        <dbReference type="Proteomes" id="UP000076335"/>
    </source>
</evidence>
<evidence type="ECO:0000256" key="5">
    <source>
        <dbReference type="SAM" id="Phobius"/>
    </source>
</evidence>
<comment type="subcellular location">
    <subcellularLocation>
        <location evidence="1">Membrane</location>
        <topology evidence="1">Single-pass membrane protein</topology>
    </subcellularLocation>
</comment>
<reference evidence="7 8" key="1">
    <citation type="submission" date="2015-12" db="EMBL/GenBank/DDBJ databases">
        <title>Genome sequence of Thalassospira lucentensis MCCC 1A02072.</title>
        <authorList>
            <person name="Lu L."/>
            <person name="Lai Q."/>
            <person name="Shao Z."/>
            <person name="Qian P."/>
        </authorList>
    </citation>
    <scope>NUCLEOTIDE SEQUENCE [LARGE SCALE GENOMIC DNA]</scope>
    <source>
        <strain evidence="7 8">MCCC 1A02072</strain>
    </source>
</reference>
<dbReference type="GO" id="GO:0005886">
    <property type="term" value="C:plasma membrane"/>
    <property type="evidence" value="ECO:0007669"/>
    <property type="project" value="InterPro"/>
</dbReference>
<dbReference type="RefSeq" id="WP_062953087.1">
    <property type="nucleotide sequence ID" value="NZ_LPVY01000022.1"/>
</dbReference>
<dbReference type="OrthoDB" id="7784409at2"/>
<proteinExistence type="predicted"/>
<keyword evidence="2 5" id="KW-0812">Transmembrane</keyword>
<evidence type="ECO:0000256" key="3">
    <source>
        <dbReference type="ARBA" id="ARBA00022989"/>
    </source>
</evidence>
<accession>A0A154L1C6</accession>
<sequence length="1472" mass="153991">MTLPDDPKPSGTTKRGKVAKWARRGAIAFACLLLLMIAIVGIAGTGPVLRAITPWLNTTVAEAIEGDFELGRIEGSLWTGLSLDRLSMSMPSNGLAVDVSQFGFDWSPLALLGGTLRIDRIESAAIDVVLPDMSGSEDAVEEEETASGGFAPPLAIELGKLALGNVRISDPASGKSFEYGLSASAAIRENLEAALSLDLQPLDDSIDHLKADIDFDGDEQRLKADIDGKLDRAGLVMTLAGLAPEDAPNVTISLKGDGPATGWKGRIELAASDLMTLGGDLGLRLEESRIGFDLDGVLATQGDLAGQLPEPLRGDVDLGIGGQFDADASILSITRGDIAKSGFATIAATTEINFDDSTVLADLRGDIDPAVSGLIEDAVTWGGLDLTAHAEGPLELPDVTVMLRGDQVATPLSTIGTLALDADLRGDEDGFSVQSRIDVSGNEWQDADLSAMLGTTQQVALDAEIAPDFSKFALGKINITTPGISVNGKTDINDVMAVTDGELIADIRDLAIFAPISGLDLVGTGQVAISDLAWSVEQGGTASIAIKADQTGFGIADLDRIVGLSPTIDGKLAVSDAFDLSITLDQIATAMVSGPAQIDISNEFSNLSVKSDLSVQPGVVPPDIGVSIAPATLAINLDGDIAAPAGTIKLATPSVLAGGQKFEKLDLETELRWSDQAVLSLINKAGFGLMGRNYDLAADVVLPADGLRVDNIALTGERLELVGSLMLPDYAVPMRGKLSVRKLDAVMLSDFGAPVTNGALMADVAFVPKSGQQQIDVNANIKGIRLAAEEGAEQPAIEDVVLAGSILNAFEKPGFDLALNGRDIRFVPLAIDQLQTEVSGDLSAIGIAMNANGQLRDTISVKLDSDMELGLSDGINVRADQLDISIGSQNIALREPLLFTQTENGQQKLDAALNVGAGQVTAKLDHWPKRNFAANAQIAELVLGPWGEMFGLSGLDGTMNVTADISEASGQLPIATVKGGIENITTAAVKDMAPFGMVLDLALQDGQFDGNATLGNEEAQIVEARGTVPLGVSILKQDFTLDPDAPIDAQVKVDGEIAQFWPYVPAPDHVMSGHLKLDVVAKGTLDALDWNGDIALSDGAYEHLEYGTLLKQITINGDFDQNGLRVPEITATDGGNGRISGSAEVTLDDDPVVSYKAELKIDNAALSRKDELQFWADVNTSVTGTEKTADIKSNVTLRRGEVDLTLALPASVSTLDVENIEDAKQREEEEEKKKAASGFVGNLDVTVDIPGRLFVRGRGLDSEWGGKLDISGTTAEPIIVGQLQALRGQLDIIGKTFVIKDSKITFSGATPPDPLLDIEGVYTTDDLTVTAGFQGPASDPELVLTSNPSLPEDEILSQVLFGKSQGSLSAIEAVQLASAVNELSGGGGGLDIVGSVRRFIGADVLQVGGGEDGPNVKVGKYLTDGVYVGTKTGTTPGSSGVEVEIELTPNISVTSETTEIDSKAGVQFRLDY</sequence>
<dbReference type="Pfam" id="PF04357">
    <property type="entry name" value="TamB"/>
    <property type="match status" value="1"/>
</dbReference>
<dbReference type="GO" id="GO:0009306">
    <property type="term" value="P:protein secretion"/>
    <property type="evidence" value="ECO:0007669"/>
    <property type="project" value="InterPro"/>
</dbReference>
<evidence type="ECO:0000259" key="6">
    <source>
        <dbReference type="Pfam" id="PF04357"/>
    </source>
</evidence>
<gene>
    <name evidence="7" type="ORF">AUP42_05890</name>
</gene>